<evidence type="ECO:0008006" key="4">
    <source>
        <dbReference type="Google" id="ProtNLM"/>
    </source>
</evidence>
<feature type="transmembrane region" description="Helical" evidence="1">
    <location>
        <begin position="6"/>
        <end position="25"/>
    </location>
</feature>
<dbReference type="AlphaFoldDB" id="A0A533I251"/>
<keyword evidence="1" id="KW-0472">Membrane</keyword>
<name>A0A533I251_PARDE</name>
<feature type="transmembrane region" description="Helical" evidence="1">
    <location>
        <begin position="118"/>
        <end position="137"/>
    </location>
</feature>
<evidence type="ECO:0000313" key="2">
    <source>
        <dbReference type="EMBL" id="TKW64701.1"/>
    </source>
</evidence>
<proteinExistence type="predicted"/>
<dbReference type="EMBL" id="VAFL01000021">
    <property type="protein sequence ID" value="TKW64701.1"/>
    <property type="molecule type" value="Genomic_DNA"/>
</dbReference>
<keyword evidence="1" id="KW-0812">Transmembrane</keyword>
<sequence>MTGKLSAVHAALLLIIVAVSGYITWSTVSASSKLENLVVVAPVCAAVAVLVVVLSVNMLRHPAAEANTSGIWGDVLLLVVFAMFCFMLIRIGFDLATFVFVWVGVLMSGGKGIWQPPLFAAIFTVILVYTFGSLFPYPMPTLVL</sequence>
<protein>
    <recommendedName>
        <fullName evidence="4">Tripartite tricarboxylate transporter TctB family protein</fullName>
    </recommendedName>
</protein>
<dbReference type="Proteomes" id="UP000315344">
    <property type="component" value="Unassembled WGS sequence"/>
</dbReference>
<organism evidence="2 3">
    <name type="scientific">Paracoccus denitrificans</name>
    <dbReference type="NCBI Taxonomy" id="266"/>
    <lineage>
        <taxon>Bacteria</taxon>
        <taxon>Pseudomonadati</taxon>
        <taxon>Pseudomonadota</taxon>
        <taxon>Alphaproteobacteria</taxon>
        <taxon>Rhodobacterales</taxon>
        <taxon>Paracoccaceae</taxon>
        <taxon>Paracoccus</taxon>
    </lineage>
</organism>
<evidence type="ECO:0000313" key="3">
    <source>
        <dbReference type="Proteomes" id="UP000315344"/>
    </source>
</evidence>
<gene>
    <name evidence="2" type="ORF">DI616_17780</name>
</gene>
<comment type="caution">
    <text evidence="2">The sequence shown here is derived from an EMBL/GenBank/DDBJ whole genome shotgun (WGS) entry which is preliminary data.</text>
</comment>
<feature type="transmembrane region" description="Helical" evidence="1">
    <location>
        <begin position="37"/>
        <end position="56"/>
    </location>
</feature>
<feature type="transmembrane region" description="Helical" evidence="1">
    <location>
        <begin position="76"/>
        <end position="106"/>
    </location>
</feature>
<keyword evidence="1" id="KW-1133">Transmembrane helix</keyword>
<accession>A0A533I251</accession>
<reference evidence="2 3" key="1">
    <citation type="journal article" date="2017" name="Nat. Commun.">
        <title>In situ click chemistry generation of cyclooxygenase-2 inhibitors.</title>
        <authorList>
            <person name="Bhardwaj A."/>
            <person name="Kaur J."/>
            <person name="Wuest M."/>
            <person name="Wuest F."/>
        </authorList>
    </citation>
    <scope>NUCLEOTIDE SEQUENCE [LARGE SCALE GENOMIC DNA]</scope>
    <source>
        <strain evidence="2">S2_012_000_R3_94</strain>
    </source>
</reference>
<evidence type="ECO:0000256" key="1">
    <source>
        <dbReference type="SAM" id="Phobius"/>
    </source>
</evidence>